<sequence length="211" mass="23801">MRNSLLGRHVSIPMAWPRYSTSPLGSGMYWARSHGLWLPATGFRGKVVIVELQRDTISSKDVSRLCRSPSKSGSPTACPLNIPDNPRQLEEKWIQPPWASTATQSLLMQRGGSRVRRTEPWNSITNLAVERRANFGWLKHLGTESSSGLKVRIAAELGEDEYPGFLVTRWVIIVHSLRSQESLSLFSGAFFILFLPLCTDYSTERQNLQCR</sequence>
<reference evidence="1" key="1">
    <citation type="journal article" date="2023" name="Mol. Phylogenet. Evol.">
        <title>Genome-scale phylogeny and comparative genomics of the fungal order Sordariales.</title>
        <authorList>
            <person name="Hensen N."/>
            <person name="Bonometti L."/>
            <person name="Westerberg I."/>
            <person name="Brannstrom I.O."/>
            <person name="Guillou S."/>
            <person name="Cros-Aarteil S."/>
            <person name="Calhoun S."/>
            <person name="Haridas S."/>
            <person name="Kuo A."/>
            <person name="Mondo S."/>
            <person name="Pangilinan J."/>
            <person name="Riley R."/>
            <person name="LaButti K."/>
            <person name="Andreopoulos B."/>
            <person name="Lipzen A."/>
            <person name="Chen C."/>
            <person name="Yan M."/>
            <person name="Daum C."/>
            <person name="Ng V."/>
            <person name="Clum A."/>
            <person name="Steindorff A."/>
            <person name="Ohm R.A."/>
            <person name="Martin F."/>
            <person name="Silar P."/>
            <person name="Natvig D.O."/>
            <person name="Lalanne C."/>
            <person name="Gautier V."/>
            <person name="Ament-Velasquez S.L."/>
            <person name="Kruys A."/>
            <person name="Hutchinson M.I."/>
            <person name="Powell A.J."/>
            <person name="Barry K."/>
            <person name="Miller A.N."/>
            <person name="Grigoriev I.V."/>
            <person name="Debuchy R."/>
            <person name="Gladieux P."/>
            <person name="Hiltunen Thoren M."/>
            <person name="Johannesson H."/>
        </authorList>
    </citation>
    <scope>NUCLEOTIDE SEQUENCE</scope>
    <source>
        <strain evidence="1">CBS 958.72</strain>
    </source>
</reference>
<organism evidence="1 2">
    <name type="scientific">Lasiosphaeria ovina</name>
    <dbReference type="NCBI Taxonomy" id="92902"/>
    <lineage>
        <taxon>Eukaryota</taxon>
        <taxon>Fungi</taxon>
        <taxon>Dikarya</taxon>
        <taxon>Ascomycota</taxon>
        <taxon>Pezizomycotina</taxon>
        <taxon>Sordariomycetes</taxon>
        <taxon>Sordariomycetidae</taxon>
        <taxon>Sordariales</taxon>
        <taxon>Lasiosphaeriaceae</taxon>
        <taxon>Lasiosphaeria</taxon>
    </lineage>
</organism>
<protein>
    <submittedName>
        <fullName evidence="1">Uncharacterized protein</fullName>
    </submittedName>
</protein>
<dbReference type="AlphaFoldDB" id="A0AAE0TX71"/>
<evidence type="ECO:0000313" key="1">
    <source>
        <dbReference type="EMBL" id="KAK3382869.1"/>
    </source>
</evidence>
<comment type="caution">
    <text evidence="1">The sequence shown here is derived from an EMBL/GenBank/DDBJ whole genome shotgun (WGS) entry which is preliminary data.</text>
</comment>
<accession>A0AAE0TX71</accession>
<dbReference type="Proteomes" id="UP001287356">
    <property type="component" value="Unassembled WGS sequence"/>
</dbReference>
<reference evidence="1" key="2">
    <citation type="submission" date="2023-06" db="EMBL/GenBank/DDBJ databases">
        <authorList>
            <consortium name="Lawrence Berkeley National Laboratory"/>
            <person name="Haridas S."/>
            <person name="Hensen N."/>
            <person name="Bonometti L."/>
            <person name="Westerberg I."/>
            <person name="Brannstrom I.O."/>
            <person name="Guillou S."/>
            <person name="Cros-Aarteil S."/>
            <person name="Calhoun S."/>
            <person name="Kuo A."/>
            <person name="Mondo S."/>
            <person name="Pangilinan J."/>
            <person name="Riley R."/>
            <person name="Labutti K."/>
            <person name="Andreopoulos B."/>
            <person name="Lipzen A."/>
            <person name="Chen C."/>
            <person name="Yanf M."/>
            <person name="Daum C."/>
            <person name="Ng V."/>
            <person name="Clum A."/>
            <person name="Steindorff A."/>
            <person name="Ohm R."/>
            <person name="Martin F."/>
            <person name="Silar P."/>
            <person name="Natvig D."/>
            <person name="Lalanne C."/>
            <person name="Gautier V."/>
            <person name="Ament-Velasquez S.L."/>
            <person name="Kruys A."/>
            <person name="Hutchinson M.I."/>
            <person name="Powell A.J."/>
            <person name="Barry K."/>
            <person name="Miller A.N."/>
            <person name="Grigoriev I.V."/>
            <person name="Debuchy R."/>
            <person name="Gladieux P."/>
            <person name="Thoren M.H."/>
            <person name="Johannesson H."/>
        </authorList>
    </citation>
    <scope>NUCLEOTIDE SEQUENCE</scope>
    <source>
        <strain evidence="1">CBS 958.72</strain>
    </source>
</reference>
<dbReference type="EMBL" id="JAULSN010000001">
    <property type="protein sequence ID" value="KAK3382869.1"/>
    <property type="molecule type" value="Genomic_DNA"/>
</dbReference>
<evidence type="ECO:0000313" key="2">
    <source>
        <dbReference type="Proteomes" id="UP001287356"/>
    </source>
</evidence>
<gene>
    <name evidence="1" type="ORF">B0T24DRAFT_25865</name>
</gene>
<keyword evidence="2" id="KW-1185">Reference proteome</keyword>
<name>A0AAE0TX71_9PEZI</name>
<proteinExistence type="predicted"/>